<dbReference type="STRING" id="1147741.A0A0R3RX12"/>
<dbReference type="AlphaFoldDB" id="A0A0R3RX12"/>
<dbReference type="WBParaSite" id="EEL_0000674101-mRNA-1">
    <property type="protein sequence ID" value="EEL_0000674101-mRNA-1"/>
    <property type="gene ID" value="EEL_0000674101"/>
</dbReference>
<evidence type="ECO:0000313" key="2">
    <source>
        <dbReference type="Proteomes" id="UP000050640"/>
    </source>
</evidence>
<name>A0A0R3RX12_9BILA</name>
<evidence type="ECO:0000256" key="1">
    <source>
        <dbReference type="SAM" id="MobiDB-lite"/>
    </source>
</evidence>
<accession>A0A0R3RX12</accession>
<protein>
    <submittedName>
        <fullName evidence="3">Rep_fac-A_C domain-containing protein</fullName>
    </submittedName>
</protein>
<keyword evidence="2" id="KW-1185">Reference proteome</keyword>
<organism evidence="2 3">
    <name type="scientific">Elaeophora elaphi</name>
    <dbReference type="NCBI Taxonomy" id="1147741"/>
    <lineage>
        <taxon>Eukaryota</taxon>
        <taxon>Metazoa</taxon>
        <taxon>Ecdysozoa</taxon>
        <taxon>Nematoda</taxon>
        <taxon>Chromadorea</taxon>
        <taxon>Rhabditida</taxon>
        <taxon>Spirurina</taxon>
        <taxon>Spiruromorpha</taxon>
        <taxon>Filarioidea</taxon>
        <taxon>Onchocercidae</taxon>
        <taxon>Elaeophora</taxon>
    </lineage>
</organism>
<reference evidence="3" key="1">
    <citation type="submission" date="2017-02" db="UniProtKB">
        <authorList>
            <consortium name="WormBaseParasite"/>
        </authorList>
    </citation>
    <scope>IDENTIFICATION</scope>
</reference>
<sequence length="331" mass="38172">MELGKNRPRTSSCGSTTNSRRQSLTAQLTRTARRFSATVAPQLLKLEPLPLLQNYEMLNIRLAKVEQLQAAVEGYIIKNSVNFNPIDFEITDANNVCVLRASLHPEEMILSKGTKKIYSVIFDDLDSEECGTVIAKIRHPLSGIRIFEFLELPLSKVVQISSYIDQCDRCHIKLASNAIFNFFTLCNSCFCTPKKWQFIKDGKIYAFIRPNVTFFDENSLRLEWVPQADNELRMIVIAYGMTQMVREVFPSLNHIISEQYQQKNKYIQDCEDSRYHKQKSKEKRIENLYINHPITSMLDIVKATNYAAPGSESTRRNVNLVLTTIRLLRLY</sequence>
<evidence type="ECO:0000313" key="3">
    <source>
        <dbReference type="WBParaSite" id="EEL_0000674101-mRNA-1"/>
    </source>
</evidence>
<feature type="region of interest" description="Disordered" evidence="1">
    <location>
        <begin position="1"/>
        <end position="24"/>
    </location>
</feature>
<proteinExistence type="predicted"/>
<dbReference type="Proteomes" id="UP000050640">
    <property type="component" value="Unplaced"/>
</dbReference>
<feature type="compositionally biased region" description="Polar residues" evidence="1">
    <location>
        <begin position="9"/>
        <end position="24"/>
    </location>
</feature>